<evidence type="ECO:0000259" key="4">
    <source>
        <dbReference type="Pfam" id="PF03358"/>
    </source>
</evidence>
<dbReference type="PANTHER" id="PTHR43408">
    <property type="entry name" value="FMN REDUCTASE (NADPH)"/>
    <property type="match status" value="1"/>
</dbReference>
<dbReference type="Gene3D" id="3.40.50.360">
    <property type="match status" value="1"/>
</dbReference>
<keyword evidence="6" id="KW-1185">Reference proteome</keyword>
<evidence type="ECO:0000256" key="1">
    <source>
        <dbReference type="ARBA" id="ARBA00022630"/>
    </source>
</evidence>
<organism evidence="5 6">
    <name type="scientific">Facklamia hominis CCUG 36813</name>
    <dbReference type="NCBI Taxonomy" id="883111"/>
    <lineage>
        <taxon>Bacteria</taxon>
        <taxon>Bacillati</taxon>
        <taxon>Bacillota</taxon>
        <taxon>Bacilli</taxon>
        <taxon>Lactobacillales</taxon>
        <taxon>Aerococcaceae</taxon>
        <taxon>Facklamia</taxon>
    </lineage>
</organism>
<evidence type="ECO:0000313" key="6">
    <source>
        <dbReference type="Proteomes" id="UP000004465"/>
    </source>
</evidence>
<sequence length="188" mass="21016">MKTLLLASSLIGSKSRTALNYAKERLLANYPESDYQLLDLAEMEVAFAKGYHYLDLTGDTRTLVQAIMDCDVLILASPIFQASIPASLKNVFDLLPQNALQGKVVGTIITAGSQKHFLIPQYQLNPILTYMKASQPSSYVFAHDLDFEAGQLINSDVKDRIDRLITECHTLAVALKQAQEQEDQRYDF</sequence>
<dbReference type="SUPFAM" id="SSF52218">
    <property type="entry name" value="Flavoproteins"/>
    <property type="match status" value="1"/>
</dbReference>
<dbReference type="InterPro" id="IPR005025">
    <property type="entry name" value="FMN_Rdtase-like_dom"/>
</dbReference>
<dbReference type="GO" id="GO:0016491">
    <property type="term" value="F:oxidoreductase activity"/>
    <property type="evidence" value="ECO:0007669"/>
    <property type="project" value="UniProtKB-KW"/>
</dbReference>
<keyword evidence="3" id="KW-0560">Oxidoreductase</keyword>
<reference evidence="5 6" key="1">
    <citation type="submission" date="2012-07" db="EMBL/GenBank/DDBJ databases">
        <title>The Genome Sequence of Facklamia hominis CCUG 36813.</title>
        <authorList>
            <consortium name="The Broad Institute Genome Sequencing Platform"/>
            <person name="Earl A."/>
            <person name="Ward D."/>
            <person name="Feldgarden M."/>
            <person name="Gevers D."/>
            <person name="Huys G."/>
            <person name="Walker B."/>
            <person name="Young S.K."/>
            <person name="Zeng Q."/>
            <person name="Gargeya S."/>
            <person name="Fitzgerald M."/>
            <person name="Haas B."/>
            <person name="Abouelleil A."/>
            <person name="Alvarado L."/>
            <person name="Arachchi H.M."/>
            <person name="Berlin A.M."/>
            <person name="Chapman S.B."/>
            <person name="Goldberg J."/>
            <person name="Griggs A."/>
            <person name="Gujja S."/>
            <person name="Hansen M."/>
            <person name="Howarth C."/>
            <person name="Imamovic A."/>
            <person name="Larimer J."/>
            <person name="McCowen C."/>
            <person name="Montmayeur A."/>
            <person name="Murphy C."/>
            <person name="Neiman D."/>
            <person name="Pearson M."/>
            <person name="Priest M."/>
            <person name="Roberts A."/>
            <person name="Saif S."/>
            <person name="Shea T."/>
            <person name="Sisk P."/>
            <person name="Sykes S."/>
            <person name="Wortman J."/>
            <person name="Nusbaum C."/>
            <person name="Birren B."/>
        </authorList>
    </citation>
    <scope>NUCLEOTIDE SEQUENCE [LARGE SCALE GENOMIC DNA]</scope>
    <source>
        <strain evidence="5 6">CCUG 36813</strain>
    </source>
</reference>
<accession>K1LU35</accession>
<protein>
    <recommendedName>
        <fullName evidence="4">NADPH-dependent FMN reductase-like domain-containing protein</fullName>
    </recommendedName>
</protein>
<evidence type="ECO:0000256" key="3">
    <source>
        <dbReference type="ARBA" id="ARBA00023002"/>
    </source>
</evidence>
<evidence type="ECO:0000256" key="2">
    <source>
        <dbReference type="ARBA" id="ARBA00022643"/>
    </source>
</evidence>
<proteinExistence type="predicted"/>
<dbReference type="EMBL" id="AGZD01000012">
    <property type="protein sequence ID" value="EKB53543.1"/>
    <property type="molecule type" value="Genomic_DNA"/>
</dbReference>
<gene>
    <name evidence="5" type="ORF">HMPREF9706_01621</name>
</gene>
<comment type="caution">
    <text evidence="5">The sequence shown here is derived from an EMBL/GenBank/DDBJ whole genome shotgun (WGS) entry which is preliminary data.</text>
</comment>
<name>K1LU35_9LACT</name>
<dbReference type="HOGENOM" id="CLU_055322_3_3_9"/>
<keyword evidence="1" id="KW-0285">Flavoprotein</keyword>
<dbReference type="AlphaFoldDB" id="K1LU35"/>
<dbReference type="RefSeq" id="WP_006908929.1">
    <property type="nucleotide sequence ID" value="NZ_JH932292.1"/>
</dbReference>
<dbReference type="OrthoDB" id="9812295at2"/>
<dbReference type="Pfam" id="PF03358">
    <property type="entry name" value="FMN_red"/>
    <property type="match status" value="1"/>
</dbReference>
<dbReference type="Proteomes" id="UP000004465">
    <property type="component" value="Unassembled WGS sequence"/>
</dbReference>
<dbReference type="InterPro" id="IPR051814">
    <property type="entry name" value="NAD(P)H-dep_FMN_reductase"/>
</dbReference>
<dbReference type="PANTHER" id="PTHR43408:SF2">
    <property type="entry name" value="FMN REDUCTASE (NADPH)"/>
    <property type="match status" value="1"/>
</dbReference>
<dbReference type="InterPro" id="IPR029039">
    <property type="entry name" value="Flavoprotein-like_sf"/>
</dbReference>
<evidence type="ECO:0000313" key="5">
    <source>
        <dbReference type="EMBL" id="EKB53543.1"/>
    </source>
</evidence>
<feature type="domain" description="NADPH-dependent FMN reductase-like" evidence="4">
    <location>
        <begin position="1"/>
        <end position="142"/>
    </location>
</feature>
<keyword evidence="2" id="KW-0288">FMN</keyword>
<dbReference type="STRING" id="883111.HMPREF9706_01621"/>
<dbReference type="PATRIC" id="fig|883111.3.peg.1641"/>